<comment type="subcellular location">
    <subcellularLocation>
        <location evidence="1">Cell envelope</location>
    </subcellularLocation>
</comment>
<evidence type="ECO:0000313" key="8">
    <source>
        <dbReference type="EMBL" id="PZD93739.1"/>
    </source>
</evidence>
<dbReference type="PANTHER" id="PTHR30532">
    <property type="entry name" value="IRON III DICITRATE-BINDING PERIPLASMIC PROTEIN"/>
    <property type="match status" value="1"/>
</dbReference>
<evidence type="ECO:0000256" key="3">
    <source>
        <dbReference type="ARBA" id="ARBA00022448"/>
    </source>
</evidence>
<accession>A0A2W1L4C3</accession>
<dbReference type="GO" id="GO:0030288">
    <property type="term" value="C:outer membrane-bounded periplasmic space"/>
    <property type="evidence" value="ECO:0007669"/>
    <property type="project" value="TreeGrafter"/>
</dbReference>
<feature type="region of interest" description="Disordered" evidence="5">
    <location>
        <begin position="26"/>
        <end position="60"/>
    </location>
</feature>
<comment type="caution">
    <text evidence="8">The sequence shown here is derived from an EMBL/GenBank/DDBJ whole genome shotgun (WGS) entry which is preliminary data.</text>
</comment>
<dbReference type="RefSeq" id="WP_111149422.1">
    <property type="nucleotide sequence ID" value="NZ_QKRB01000057.1"/>
</dbReference>
<dbReference type="EMBL" id="QKRB01000057">
    <property type="protein sequence ID" value="PZD93739.1"/>
    <property type="molecule type" value="Genomic_DNA"/>
</dbReference>
<feature type="domain" description="Fe/B12 periplasmic-binding" evidence="7">
    <location>
        <begin position="81"/>
        <end position="340"/>
    </location>
</feature>
<dbReference type="CDD" id="cd01138">
    <property type="entry name" value="FeuA"/>
    <property type="match status" value="1"/>
</dbReference>
<evidence type="ECO:0000313" key="9">
    <source>
        <dbReference type="Proteomes" id="UP000249522"/>
    </source>
</evidence>
<dbReference type="GO" id="GO:1901678">
    <property type="term" value="P:iron coordination entity transport"/>
    <property type="evidence" value="ECO:0007669"/>
    <property type="project" value="UniProtKB-ARBA"/>
</dbReference>
<feature type="chain" id="PRO_5038554324" evidence="6">
    <location>
        <begin position="23"/>
        <end position="340"/>
    </location>
</feature>
<gene>
    <name evidence="8" type="ORF">DNH61_23655</name>
</gene>
<evidence type="ECO:0000256" key="6">
    <source>
        <dbReference type="SAM" id="SignalP"/>
    </source>
</evidence>
<dbReference type="Pfam" id="PF01497">
    <property type="entry name" value="Peripla_BP_2"/>
    <property type="match status" value="1"/>
</dbReference>
<evidence type="ECO:0000256" key="4">
    <source>
        <dbReference type="ARBA" id="ARBA00022729"/>
    </source>
</evidence>
<keyword evidence="3" id="KW-0813">Transport</keyword>
<dbReference type="SUPFAM" id="SSF53807">
    <property type="entry name" value="Helical backbone' metal receptor"/>
    <property type="match status" value="1"/>
</dbReference>
<dbReference type="InterPro" id="IPR002491">
    <property type="entry name" value="ABC_transptr_periplasmic_BD"/>
</dbReference>
<proteinExistence type="inferred from homology"/>
<organism evidence="8 9">
    <name type="scientific">Paenibacillus sambharensis</name>
    <dbReference type="NCBI Taxonomy" id="1803190"/>
    <lineage>
        <taxon>Bacteria</taxon>
        <taxon>Bacillati</taxon>
        <taxon>Bacillota</taxon>
        <taxon>Bacilli</taxon>
        <taxon>Bacillales</taxon>
        <taxon>Paenibacillaceae</taxon>
        <taxon>Paenibacillus</taxon>
    </lineage>
</organism>
<dbReference type="PANTHER" id="PTHR30532:SF10">
    <property type="entry name" value="IRON-UPTAKE SYSTEM-BINDING PROTEIN"/>
    <property type="match status" value="1"/>
</dbReference>
<dbReference type="AlphaFoldDB" id="A0A2W1L4C3"/>
<name>A0A2W1L4C3_9BACL</name>
<feature type="compositionally biased region" description="Low complexity" evidence="5">
    <location>
        <begin position="47"/>
        <end position="60"/>
    </location>
</feature>
<evidence type="ECO:0000259" key="7">
    <source>
        <dbReference type="PROSITE" id="PS50983"/>
    </source>
</evidence>
<dbReference type="OrthoDB" id="26763at2"/>
<feature type="signal peptide" evidence="6">
    <location>
        <begin position="1"/>
        <end position="22"/>
    </location>
</feature>
<evidence type="ECO:0000256" key="1">
    <source>
        <dbReference type="ARBA" id="ARBA00004196"/>
    </source>
</evidence>
<evidence type="ECO:0000256" key="2">
    <source>
        <dbReference type="ARBA" id="ARBA00008814"/>
    </source>
</evidence>
<keyword evidence="9" id="KW-1185">Reference proteome</keyword>
<dbReference type="PROSITE" id="PS50983">
    <property type="entry name" value="FE_B12_PBP"/>
    <property type="match status" value="1"/>
</dbReference>
<dbReference type="Gene3D" id="3.40.50.1980">
    <property type="entry name" value="Nitrogenase molybdenum iron protein domain"/>
    <property type="match status" value="2"/>
</dbReference>
<sequence>MKKQWLIKGLLTILLLVPAACGSNNGGAEQANTTEPSEAAVSQPSNTTAGSAGAAEETPAGTRTLTFLDQEYSVPAKVERVVITGSLEAMEDALVLGVKPVGAISIAGKFPAIFEEITGEAESIGEKTEPNFEKILSLKPDVILGSSKFAPEVAEKLAKIGPTIPVSHISTNWEANLRLLGELTGKEAEAEQILSQYKSDLEAAKVKLADRLSGKKAVAVRVRGGNLFIYPETVFFNPSLYADLGLTVPEEIKAAKAQEVISIEKFSAMNPDYIFIQFSEEENADAPKALEDLQDNPIWNSIKAVKDGHVFVNAVDPLAQGGTAWSKIQFLKAASDKLSQ</sequence>
<protein>
    <submittedName>
        <fullName evidence="8">Iron-uptake system-binding protein</fullName>
    </submittedName>
</protein>
<feature type="compositionally biased region" description="Polar residues" evidence="5">
    <location>
        <begin position="26"/>
        <end position="46"/>
    </location>
</feature>
<keyword evidence="4 6" id="KW-0732">Signal</keyword>
<comment type="similarity">
    <text evidence="2">Belongs to the bacterial solute-binding protein 8 family.</text>
</comment>
<reference evidence="8 9" key="1">
    <citation type="submission" date="2018-06" db="EMBL/GenBank/DDBJ databases">
        <title>Paenibacillus imtechensis sp. nov.</title>
        <authorList>
            <person name="Pinnaka A.K."/>
            <person name="Singh H."/>
            <person name="Kaur M."/>
        </authorList>
    </citation>
    <scope>NUCLEOTIDE SEQUENCE [LARGE SCALE GENOMIC DNA]</scope>
    <source>
        <strain evidence="8 9">SMB1</strain>
    </source>
</reference>
<dbReference type="InterPro" id="IPR051313">
    <property type="entry name" value="Bact_iron-sidero_bind"/>
</dbReference>
<dbReference type="Proteomes" id="UP000249522">
    <property type="component" value="Unassembled WGS sequence"/>
</dbReference>
<evidence type="ECO:0000256" key="5">
    <source>
        <dbReference type="SAM" id="MobiDB-lite"/>
    </source>
</evidence>